<proteinExistence type="predicted"/>
<dbReference type="AlphaFoldDB" id="A0A2R6P0Q6"/>
<reference evidence="1 2" key="1">
    <citation type="submission" date="2018-02" db="EMBL/GenBank/DDBJ databases">
        <title>Genome sequence of the basidiomycete white-rot fungus Phlebia centrifuga.</title>
        <authorList>
            <person name="Granchi Z."/>
            <person name="Peng M."/>
            <person name="de Vries R.P."/>
            <person name="Hilden K."/>
            <person name="Makela M.R."/>
            <person name="Grigoriev I."/>
            <person name="Riley R."/>
        </authorList>
    </citation>
    <scope>NUCLEOTIDE SEQUENCE [LARGE SCALE GENOMIC DNA]</scope>
    <source>
        <strain evidence="1 2">FBCC195</strain>
    </source>
</reference>
<gene>
    <name evidence="1" type="ORF">PHLCEN_2v5988</name>
</gene>
<dbReference type="Proteomes" id="UP000186601">
    <property type="component" value="Unassembled WGS sequence"/>
</dbReference>
<dbReference type="EMBL" id="MLYV02000579">
    <property type="protein sequence ID" value="PSR82657.1"/>
    <property type="molecule type" value="Genomic_DNA"/>
</dbReference>
<protein>
    <submittedName>
        <fullName evidence="1">Uncharacterized protein</fullName>
    </submittedName>
</protein>
<accession>A0A2R6P0Q6</accession>
<name>A0A2R6P0Q6_9APHY</name>
<evidence type="ECO:0000313" key="1">
    <source>
        <dbReference type="EMBL" id="PSR82657.1"/>
    </source>
</evidence>
<sequence length="70" mass="8138">MADTVESPIPFRPNNFRWVPSWIGTAKKWYECEDGFAAKARIAEDSKKWIVWNTEVLWPEFGDGFIASDE</sequence>
<comment type="caution">
    <text evidence="1">The sequence shown here is derived from an EMBL/GenBank/DDBJ whole genome shotgun (WGS) entry which is preliminary data.</text>
</comment>
<organism evidence="1 2">
    <name type="scientific">Hermanssonia centrifuga</name>
    <dbReference type="NCBI Taxonomy" id="98765"/>
    <lineage>
        <taxon>Eukaryota</taxon>
        <taxon>Fungi</taxon>
        <taxon>Dikarya</taxon>
        <taxon>Basidiomycota</taxon>
        <taxon>Agaricomycotina</taxon>
        <taxon>Agaricomycetes</taxon>
        <taxon>Polyporales</taxon>
        <taxon>Meruliaceae</taxon>
        <taxon>Hermanssonia</taxon>
    </lineage>
</organism>
<keyword evidence="2" id="KW-1185">Reference proteome</keyword>
<evidence type="ECO:0000313" key="2">
    <source>
        <dbReference type="Proteomes" id="UP000186601"/>
    </source>
</evidence>